<sequence>MNGPTHSPRRALETFALEGEASGPGQRWRYTVAVDEALTELELGLCIDGPRPKRLAAEPGSMPFLRSARVRGGPELARERGGLVVETLGEAGCVDLVIDLEGLTNSSARDKLRRGNGVMAAPRSWLWHPAKVPAGVDATVEFELPEGIHAAAPWPAIDPAEGPEGARVLSGSAFRWDAWVAFTRSEPLRFRAADCAFEVAVLGDSRDGLAGDFATLDESDLQDWITVAAETSATLYGRFPRDHVAVVALPWSAWGDSPVYFGMARRGGGASAMLMVNVEAEAERLVGEWVAVHEFLHFGMPLIGDPWMSEGFVTYYTEILRARLGVMGSPEHWDQPEEQARRALKNIASGFRSARRSSRTLLESSDNMRRYGGYNRVYWGGAAVAYDLDMQLREASGGRHSLDELMRAQVRLVPEERHTRASALFEGFEGQVQGWHAAGELDREISPLEIMAAHERARSIPARLRELEGLAVRVDGKEVHLDSSPLVEVTTRDNLFANGGFVRTRPKENLGPQLTQKSE</sequence>
<dbReference type="RefSeq" id="WP_006975232.1">
    <property type="nucleotide sequence ID" value="NZ_ABCS01000086.1"/>
</dbReference>
<protein>
    <recommendedName>
        <fullName evidence="3">Peptidase M61 catalytic domain-containing protein</fullName>
    </recommendedName>
</protein>
<name>A6GEU2_9BACT</name>
<evidence type="ECO:0000313" key="2">
    <source>
        <dbReference type="Proteomes" id="UP000005801"/>
    </source>
</evidence>
<evidence type="ECO:0008006" key="3">
    <source>
        <dbReference type="Google" id="ProtNLM"/>
    </source>
</evidence>
<dbReference type="Gene3D" id="1.10.390.10">
    <property type="entry name" value="Neutral Protease Domain 2"/>
    <property type="match status" value="1"/>
</dbReference>
<dbReference type="AlphaFoldDB" id="A6GEU2"/>
<dbReference type="EMBL" id="ABCS01000086">
    <property type="protein sequence ID" value="EDM75604.1"/>
    <property type="molecule type" value="Genomic_DNA"/>
</dbReference>
<dbReference type="STRING" id="391625.PPSIR1_00135"/>
<dbReference type="OrthoDB" id="1467486at2"/>
<dbReference type="eggNOG" id="COG3975">
    <property type="taxonomic scope" value="Bacteria"/>
</dbReference>
<organism evidence="1 2">
    <name type="scientific">Plesiocystis pacifica SIR-1</name>
    <dbReference type="NCBI Taxonomy" id="391625"/>
    <lineage>
        <taxon>Bacteria</taxon>
        <taxon>Pseudomonadati</taxon>
        <taxon>Myxococcota</taxon>
        <taxon>Polyangia</taxon>
        <taxon>Nannocystales</taxon>
        <taxon>Nannocystaceae</taxon>
        <taxon>Plesiocystis</taxon>
    </lineage>
</organism>
<keyword evidence="2" id="KW-1185">Reference proteome</keyword>
<dbReference type="Proteomes" id="UP000005801">
    <property type="component" value="Unassembled WGS sequence"/>
</dbReference>
<proteinExistence type="predicted"/>
<comment type="caution">
    <text evidence="1">The sequence shown here is derived from an EMBL/GenBank/DDBJ whole genome shotgun (WGS) entry which is preliminary data.</text>
</comment>
<evidence type="ECO:0000313" key="1">
    <source>
        <dbReference type="EMBL" id="EDM75604.1"/>
    </source>
</evidence>
<gene>
    <name evidence="1" type="ORF">PPSIR1_00135</name>
</gene>
<accession>A6GEU2</accession>
<dbReference type="InterPro" id="IPR027268">
    <property type="entry name" value="Peptidase_M4/M1_CTD_sf"/>
</dbReference>
<reference evidence="1 2" key="1">
    <citation type="submission" date="2007-06" db="EMBL/GenBank/DDBJ databases">
        <authorList>
            <person name="Shimkets L."/>
            <person name="Ferriera S."/>
            <person name="Johnson J."/>
            <person name="Kravitz S."/>
            <person name="Beeson K."/>
            <person name="Sutton G."/>
            <person name="Rogers Y.-H."/>
            <person name="Friedman R."/>
            <person name="Frazier M."/>
            <person name="Venter J.C."/>
        </authorList>
    </citation>
    <scope>NUCLEOTIDE SEQUENCE [LARGE SCALE GENOMIC DNA]</scope>
    <source>
        <strain evidence="1 2">SIR-1</strain>
    </source>
</reference>